<evidence type="ECO:0000256" key="3">
    <source>
        <dbReference type="ARBA" id="ARBA00022723"/>
    </source>
</evidence>
<dbReference type="GO" id="GO:0048205">
    <property type="term" value="P:COPI coating of Golgi vesicle"/>
    <property type="evidence" value="ECO:0007669"/>
    <property type="project" value="TreeGrafter"/>
</dbReference>
<reference evidence="5" key="2">
    <citation type="submission" date="2025-09" db="UniProtKB">
        <authorList>
            <consortium name="Ensembl"/>
        </authorList>
    </citation>
    <scope>IDENTIFICATION</scope>
</reference>
<dbReference type="GO" id="GO:0000139">
    <property type="term" value="C:Golgi membrane"/>
    <property type="evidence" value="ECO:0007669"/>
    <property type="project" value="GOC"/>
</dbReference>
<keyword evidence="3" id="KW-0479">Metal-binding</keyword>
<dbReference type="PANTHER" id="PTHR45686">
    <property type="entry name" value="ADP-RIBOSYLATION FACTOR GTPASE ACTIVATING PROTEIN 3, ISOFORM H-RELATED"/>
    <property type="match status" value="1"/>
</dbReference>
<evidence type="ECO:0000313" key="5">
    <source>
        <dbReference type="Ensembl" id="ENSPSTP00000016342.1"/>
    </source>
</evidence>
<dbReference type="PANTHER" id="PTHR45686:SF1">
    <property type="entry name" value="ADP-RIBOSYLATION FACTOR GTPASE-ACTIVATING PROTEIN 3"/>
    <property type="match status" value="1"/>
</dbReference>
<reference evidence="5" key="1">
    <citation type="submission" date="2025-08" db="UniProtKB">
        <authorList>
            <consortium name="Ensembl"/>
        </authorList>
    </citation>
    <scope>IDENTIFICATION</scope>
</reference>
<dbReference type="AlphaFoldDB" id="A0A8C9LBK2"/>
<evidence type="ECO:0000313" key="6">
    <source>
        <dbReference type="Proteomes" id="UP000694428"/>
    </source>
</evidence>
<organism evidence="5 6">
    <name type="scientific">Pavo cristatus</name>
    <name type="common">Indian peafowl</name>
    <name type="synonym">Blue peafowl</name>
    <dbReference type="NCBI Taxonomy" id="9049"/>
    <lineage>
        <taxon>Eukaryota</taxon>
        <taxon>Metazoa</taxon>
        <taxon>Chordata</taxon>
        <taxon>Craniata</taxon>
        <taxon>Vertebrata</taxon>
        <taxon>Euteleostomi</taxon>
        <taxon>Archelosauria</taxon>
        <taxon>Archosauria</taxon>
        <taxon>Dinosauria</taxon>
        <taxon>Saurischia</taxon>
        <taxon>Theropoda</taxon>
        <taxon>Coelurosauria</taxon>
        <taxon>Aves</taxon>
        <taxon>Neognathae</taxon>
        <taxon>Galloanserae</taxon>
        <taxon>Galliformes</taxon>
        <taxon>Phasianidae</taxon>
        <taxon>Phasianinae</taxon>
        <taxon>Pavo</taxon>
    </lineage>
</organism>
<sequence length="83" mass="9078">LAANRINKQDIGAIFKRLRSVPTNKVRAPGHGAVGAAFRRCDTSHWRGAGSTELDSNWSWFQLRCMQVGGNANAVCILHIEAC</sequence>
<name>A0A8C9LBK2_PAVCR</name>
<keyword evidence="4" id="KW-0862">Zinc</keyword>
<dbReference type="Proteomes" id="UP000694428">
    <property type="component" value="Unplaced"/>
</dbReference>
<proteinExistence type="predicted"/>
<evidence type="ECO:0000256" key="1">
    <source>
        <dbReference type="ARBA" id="ARBA00004496"/>
    </source>
</evidence>
<dbReference type="GO" id="GO:0046872">
    <property type="term" value="F:metal ion binding"/>
    <property type="evidence" value="ECO:0007669"/>
    <property type="project" value="UniProtKB-KW"/>
</dbReference>
<comment type="subcellular location">
    <subcellularLocation>
        <location evidence="1">Cytoplasm</location>
    </subcellularLocation>
</comment>
<keyword evidence="6" id="KW-1185">Reference proteome</keyword>
<evidence type="ECO:0000256" key="4">
    <source>
        <dbReference type="ARBA" id="ARBA00022833"/>
    </source>
</evidence>
<accession>A0A8C9LBK2</accession>
<evidence type="ECO:0000256" key="2">
    <source>
        <dbReference type="ARBA" id="ARBA00022490"/>
    </source>
</evidence>
<protein>
    <submittedName>
        <fullName evidence="5">Uncharacterized protein</fullName>
    </submittedName>
</protein>
<keyword evidence="2" id="KW-0963">Cytoplasm</keyword>
<dbReference type="GO" id="GO:0005096">
    <property type="term" value="F:GTPase activator activity"/>
    <property type="evidence" value="ECO:0007669"/>
    <property type="project" value="TreeGrafter"/>
</dbReference>
<dbReference type="Ensembl" id="ENSPSTT00000017129.1">
    <property type="protein sequence ID" value="ENSPSTP00000016342.1"/>
    <property type="gene ID" value="ENSPSTG00000011612.1"/>
</dbReference>